<dbReference type="AlphaFoldDB" id="A0AAQ2ZEQ0"/>
<name>A0AAQ2ZEQ0_OENOE</name>
<protein>
    <submittedName>
        <fullName evidence="1">Uncharacterized protein</fullName>
    </submittedName>
</protein>
<reference evidence="1 2" key="1">
    <citation type="submission" date="2018-08" db="EMBL/GenBank/DDBJ databases">
        <authorList>
            <person name="Lorentzen P. G. S. M."/>
        </authorList>
    </citation>
    <scope>NUCLEOTIDE SEQUENCE [LARGE SCALE GENOMIC DNA]</scope>
    <source>
        <strain evidence="1 2">CRBO_1381</strain>
    </source>
</reference>
<sequence>MDKNINLDRAIELAIALMNLNSNFQQKYDSIELTRESDIMELVRMFKKDLDNMS</sequence>
<proteinExistence type="predicted"/>
<dbReference type="Proteomes" id="UP000294726">
    <property type="component" value="Chromosome"/>
</dbReference>
<evidence type="ECO:0000313" key="1">
    <source>
        <dbReference type="EMBL" id="VDB98596.1"/>
    </source>
</evidence>
<evidence type="ECO:0000313" key="2">
    <source>
        <dbReference type="Proteomes" id="UP000294726"/>
    </source>
</evidence>
<dbReference type="RefSeq" id="WP_002819229.1">
    <property type="nucleotide sequence ID" value="NZ_CP014324.1"/>
</dbReference>
<organism evidence="1 2">
    <name type="scientific">Oenococcus oeni</name>
    <name type="common">Leuconostoc oenos</name>
    <dbReference type="NCBI Taxonomy" id="1247"/>
    <lineage>
        <taxon>Bacteria</taxon>
        <taxon>Bacillati</taxon>
        <taxon>Bacillota</taxon>
        <taxon>Bacilli</taxon>
        <taxon>Lactobacillales</taxon>
        <taxon>Lactobacillaceae</taxon>
        <taxon>Oenococcus</taxon>
    </lineage>
</organism>
<gene>
    <name evidence="1" type="ORF">OENI_1345</name>
</gene>
<dbReference type="EMBL" id="LR031358">
    <property type="protein sequence ID" value="VDB98596.1"/>
    <property type="molecule type" value="Genomic_DNA"/>
</dbReference>
<accession>A0AAQ2ZEQ0</accession>